<dbReference type="PRINTS" id="PR00182">
    <property type="entry name" value="ECOLNEIPORIN"/>
</dbReference>
<dbReference type="Pfam" id="PF13609">
    <property type="entry name" value="Porin_4"/>
    <property type="match status" value="1"/>
</dbReference>
<keyword evidence="5" id="KW-0812">Transmembrane</keyword>
<keyword evidence="10" id="KW-0998">Cell outer membrane</keyword>
<dbReference type="PANTHER" id="PTHR34501:SF9">
    <property type="entry name" value="MAJOR OUTER MEMBRANE PROTEIN P.IA"/>
    <property type="match status" value="1"/>
</dbReference>
<evidence type="ECO:0000313" key="13">
    <source>
        <dbReference type="EMBL" id="MFC4415897.1"/>
    </source>
</evidence>
<accession>A0ABV8XDD2</accession>
<feature type="domain" description="Porin" evidence="12">
    <location>
        <begin position="8"/>
        <end position="371"/>
    </location>
</feature>
<reference evidence="14" key="1">
    <citation type="journal article" date="2019" name="Int. J. Syst. Evol. Microbiol.">
        <title>The Global Catalogue of Microorganisms (GCM) 10K type strain sequencing project: providing services to taxonomists for standard genome sequencing and annotation.</title>
        <authorList>
            <consortium name="The Broad Institute Genomics Platform"/>
            <consortium name="The Broad Institute Genome Sequencing Center for Infectious Disease"/>
            <person name="Wu L."/>
            <person name="Ma J."/>
        </authorList>
    </citation>
    <scope>NUCLEOTIDE SEQUENCE [LARGE SCALE GENOMIC DNA]</scope>
    <source>
        <strain evidence="14">CCUG 49679</strain>
    </source>
</reference>
<keyword evidence="7" id="KW-0406">Ion transport</keyword>
<evidence type="ECO:0000256" key="4">
    <source>
        <dbReference type="ARBA" id="ARBA00022452"/>
    </source>
</evidence>
<sequence length="385" mass="40675">MKKTLLATAVAGALGASVGVAQAATVYNQDGTQLDLYGNIQIAYKSVDNIDGNSEDELFDNGSTIGFSGQHIINPGLTGYFKAEFEHNADEEKIGGGIDTGDQAYLGLKGNFGDARVGSWDPLIDDWVQDPISNNEYFDVSDSTSDLGNVYGDDGLDASADREGDKVQYVSPSLGGLQFAVGAQYKGDAEGEFDAAGYENQGSNAGFFGGLKYTAGAFSIAGVYDTLDNYDLESTTPGNSDIEAKAYGLNAQYTMDALRVSAKVENTDVDYDGESGDIMRYALGARYGYGFGDLYGSYQYVDADQEVAAVANPSGYTNAAGAPAGAGGHNITQAGSYDGDDSFNEFVLGATYNLSPAMYTFIEYAQYDRENDFGDGVTVGALYSF</sequence>
<dbReference type="Proteomes" id="UP001596015">
    <property type="component" value="Unassembled WGS sequence"/>
</dbReference>
<evidence type="ECO:0000256" key="1">
    <source>
        <dbReference type="ARBA" id="ARBA00004571"/>
    </source>
</evidence>
<evidence type="ECO:0000256" key="11">
    <source>
        <dbReference type="SAM" id="SignalP"/>
    </source>
</evidence>
<dbReference type="InterPro" id="IPR033900">
    <property type="entry name" value="Gram_neg_porin_domain"/>
</dbReference>
<dbReference type="RefSeq" id="WP_246940791.1">
    <property type="nucleotide sequence ID" value="NZ_JAKGAK010000005.1"/>
</dbReference>
<keyword evidence="14" id="KW-1185">Reference proteome</keyword>
<dbReference type="InterPro" id="IPR050298">
    <property type="entry name" value="Gram-neg_bact_OMP"/>
</dbReference>
<comment type="caution">
    <text evidence="13">The sequence shown here is derived from an EMBL/GenBank/DDBJ whole genome shotgun (WGS) entry which is preliminary data.</text>
</comment>
<dbReference type="CDD" id="cd00342">
    <property type="entry name" value="gram_neg_porins"/>
    <property type="match status" value="1"/>
</dbReference>
<protein>
    <submittedName>
        <fullName evidence="13">Porin</fullName>
    </submittedName>
</protein>
<keyword evidence="3" id="KW-0813">Transport</keyword>
<evidence type="ECO:0000256" key="6">
    <source>
        <dbReference type="ARBA" id="ARBA00022729"/>
    </source>
</evidence>
<evidence type="ECO:0000256" key="2">
    <source>
        <dbReference type="ARBA" id="ARBA00011233"/>
    </source>
</evidence>
<name>A0ABV8XDD2_9GAMM</name>
<evidence type="ECO:0000256" key="10">
    <source>
        <dbReference type="ARBA" id="ARBA00023237"/>
    </source>
</evidence>
<dbReference type="InterPro" id="IPR001702">
    <property type="entry name" value="Porin_Gram-ve"/>
</dbReference>
<dbReference type="EMBL" id="JBHSEO010000020">
    <property type="protein sequence ID" value="MFC4415897.1"/>
    <property type="molecule type" value="Genomic_DNA"/>
</dbReference>
<evidence type="ECO:0000256" key="9">
    <source>
        <dbReference type="ARBA" id="ARBA00023136"/>
    </source>
</evidence>
<evidence type="ECO:0000256" key="3">
    <source>
        <dbReference type="ARBA" id="ARBA00022448"/>
    </source>
</evidence>
<feature type="chain" id="PRO_5046163417" evidence="11">
    <location>
        <begin position="24"/>
        <end position="385"/>
    </location>
</feature>
<evidence type="ECO:0000256" key="5">
    <source>
        <dbReference type="ARBA" id="ARBA00022692"/>
    </source>
</evidence>
<gene>
    <name evidence="13" type="ORF">ACFO0E_05650</name>
</gene>
<dbReference type="PANTHER" id="PTHR34501">
    <property type="entry name" value="PROTEIN YDDL-RELATED"/>
    <property type="match status" value="1"/>
</dbReference>
<keyword evidence="4" id="KW-1134">Transmembrane beta strand</keyword>
<keyword evidence="6 11" id="KW-0732">Signal</keyword>
<evidence type="ECO:0000256" key="7">
    <source>
        <dbReference type="ARBA" id="ARBA00023065"/>
    </source>
</evidence>
<organism evidence="13 14">
    <name type="scientific">Chromohalobacter beijerinckii</name>
    <dbReference type="NCBI Taxonomy" id="86179"/>
    <lineage>
        <taxon>Bacteria</taxon>
        <taxon>Pseudomonadati</taxon>
        <taxon>Pseudomonadota</taxon>
        <taxon>Gammaproteobacteria</taxon>
        <taxon>Oceanospirillales</taxon>
        <taxon>Halomonadaceae</taxon>
        <taxon>Chromohalobacter</taxon>
    </lineage>
</organism>
<dbReference type="Gene3D" id="2.40.160.10">
    <property type="entry name" value="Porin"/>
    <property type="match status" value="1"/>
</dbReference>
<comment type="subcellular location">
    <subcellularLocation>
        <location evidence="1">Cell outer membrane</location>
        <topology evidence="1">Multi-pass membrane protein</topology>
    </subcellularLocation>
</comment>
<feature type="signal peptide" evidence="11">
    <location>
        <begin position="1"/>
        <end position="23"/>
    </location>
</feature>
<evidence type="ECO:0000256" key="8">
    <source>
        <dbReference type="ARBA" id="ARBA00023114"/>
    </source>
</evidence>
<comment type="subunit">
    <text evidence="2">Homotrimer.</text>
</comment>
<dbReference type="InterPro" id="IPR023614">
    <property type="entry name" value="Porin_dom_sf"/>
</dbReference>
<dbReference type="SUPFAM" id="SSF56935">
    <property type="entry name" value="Porins"/>
    <property type="match status" value="1"/>
</dbReference>
<keyword evidence="9" id="KW-0472">Membrane</keyword>
<evidence type="ECO:0000259" key="12">
    <source>
        <dbReference type="Pfam" id="PF13609"/>
    </source>
</evidence>
<evidence type="ECO:0000313" key="14">
    <source>
        <dbReference type="Proteomes" id="UP001596015"/>
    </source>
</evidence>
<proteinExistence type="predicted"/>
<keyword evidence="8" id="KW-0626">Porin</keyword>